<feature type="compositionally biased region" description="Basic and acidic residues" evidence="1">
    <location>
        <begin position="1"/>
        <end position="15"/>
    </location>
</feature>
<evidence type="ECO:0000313" key="2">
    <source>
        <dbReference type="EMBL" id="QFI72635.1"/>
    </source>
</evidence>
<evidence type="ECO:0000313" key="3">
    <source>
        <dbReference type="Proteomes" id="UP000325641"/>
    </source>
</evidence>
<dbReference type="AlphaFoldDB" id="A0A5P6P354"/>
<accession>A0A5P6P354</accession>
<reference evidence="3" key="1">
    <citation type="submission" date="2019-10" db="EMBL/GenBank/DDBJ databases">
        <title>Complete Genome Sequence of Bradyrhizobium betae type strain PL7HG1T.</title>
        <authorList>
            <person name="Bromfield E.S.P."/>
            <person name="Cloutier S."/>
        </authorList>
    </citation>
    <scope>NUCLEOTIDE SEQUENCE [LARGE SCALE GENOMIC DNA]</scope>
    <source>
        <strain evidence="3">PL7HG1</strain>
    </source>
</reference>
<organism evidence="2 3">
    <name type="scientific">Bradyrhizobium betae</name>
    <dbReference type="NCBI Taxonomy" id="244734"/>
    <lineage>
        <taxon>Bacteria</taxon>
        <taxon>Pseudomonadati</taxon>
        <taxon>Pseudomonadota</taxon>
        <taxon>Alphaproteobacteria</taxon>
        <taxon>Hyphomicrobiales</taxon>
        <taxon>Nitrobacteraceae</taxon>
        <taxon>Bradyrhizobium</taxon>
    </lineage>
</organism>
<proteinExistence type="predicted"/>
<evidence type="ECO:0000256" key="1">
    <source>
        <dbReference type="SAM" id="MobiDB-lite"/>
    </source>
</evidence>
<feature type="region of interest" description="Disordered" evidence="1">
    <location>
        <begin position="1"/>
        <end position="86"/>
    </location>
</feature>
<dbReference type="KEGG" id="bbet:F8237_09685"/>
<sequence>MRGEPPRPTRYDDSGGRTTANRRWLECESILGAHPPLEGEGRSRGAQAGWDDLSSRAPLEVERPPPHPVSHFAALNVGRPSPSRGG</sequence>
<dbReference type="EMBL" id="CP044543">
    <property type="protein sequence ID" value="QFI72635.1"/>
    <property type="molecule type" value="Genomic_DNA"/>
</dbReference>
<name>A0A5P6P354_9BRAD</name>
<protein>
    <submittedName>
        <fullName evidence="2">Uncharacterized protein</fullName>
    </submittedName>
</protein>
<dbReference type="Proteomes" id="UP000325641">
    <property type="component" value="Chromosome"/>
</dbReference>
<gene>
    <name evidence="2" type="ORF">F8237_09685</name>
</gene>